<name>A0A271J2C4_9BACT</name>
<evidence type="ECO:0008006" key="4">
    <source>
        <dbReference type="Google" id="ProtNLM"/>
    </source>
</evidence>
<reference evidence="2 3" key="1">
    <citation type="submission" date="2016-11" db="EMBL/GenBank/DDBJ databases">
        <title>Study of marine rhodopsin-containing bacteria.</title>
        <authorList>
            <person name="Yoshizawa S."/>
            <person name="Kumagai Y."/>
            <person name="Kogure K."/>
        </authorList>
    </citation>
    <scope>NUCLEOTIDE SEQUENCE [LARGE SCALE GENOMIC DNA]</scope>
    <source>
        <strain evidence="2 3">SAORIC-28</strain>
    </source>
</reference>
<dbReference type="OrthoDB" id="9810810at2"/>
<dbReference type="AlphaFoldDB" id="A0A271J2C4"/>
<gene>
    <name evidence="2" type="ORF">BSZ37_15065</name>
</gene>
<proteinExistence type="predicted"/>
<organism evidence="2 3">
    <name type="scientific">Rubrivirga marina</name>
    <dbReference type="NCBI Taxonomy" id="1196024"/>
    <lineage>
        <taxon>Bacteria</taxon>
        <taxon>Pseudomonadati</taxon>
        <taxon>Rhodothermota</taxon>
        <taxon>Rhodothermia</taxon>
        <taxon>Rhodothermales</taxon>
        <taxon>Rubricoccaceae</taxon>
        <taxon>Rubrivirga</taxon>
    </lineage>
</organism>
<feature type="chain" id="PRO_5012583148" description="Outer membrane protein beta-barrel domain-containing protein" evidence="1">
    <location>
        <begin position="20"/>
        <end position="140"/>
    </location>
</feature>
<keyword evidence="1" id="KW-0732">Signal</keyword>
<evidence type="ECO:0000313" key="3">
    <source>
        <dbReference type="Proteomes" id="UP000216339"/>
    </source>
</evidence>
<dbReference type="EMBL" id="MQWD01000001">
    <property type="protein sequence ID" value="PAP77666.1"/>
    <property type="molecule type" value="Genomic_DNA"/>
</dbReference>
<feature type="signal peptide" evidence="1">
    <location>
        <begin position="1"/>
        <end position="19"/>
    </location>
</feature>
<comment type="caution">
    <text evidence="2">The sequence shown here is derived from an EMBL/GenBank/DDBJ whole genome shotgun (WGS) entry which is preliminary data.</text>
</comment>
<evidence type="ECO:0000313" key="2">
    <source>
        <dbReference type="EMBL" id="PAP77666.1"/>
    </source>
</evidence>
<sequence>MRPLFCALLVLVCAAPASAQFAIGGQVGDPTGLSLKFGDGSGSAILAIGWDLDESVSAEGHYLLRQRRLQGSRTASLFYGPGLFVRTGGPRDDFGVSLGVGLEADIAPEIEIYGLVSPRLQIVEETDFDLGAGLGLRLKL</sequence>
<keyword evidence="3" id="KW-1185">Reference proteome</keyword>
<accession>A0A271J2C4</accession>
<evidence type="ECO:0000256" key="1">
    <source>
        <dbReference type="SAM" id="SignalP"/>
    </source>
</evidence>
<dbReference type="RefSeq" id="WP_095511335.1">
    <property type="nucleotide sequence ID" value="NZ_MQWD01000001.1"/>
</dbReference>
<protein>
    <recommendedName>
        <fullName evidence="4">Outer membrane protein beta-barrel domain-containing protein</fullName>
    </recommendedName>
</protein>
<dbReference type="Proteomes" id="UP000216339">
    <property type="component" value="Unassembled WGS sequence"/>
</dbReference>